<keyword evidence="3" id="KW-1185">Reference proteome</keyword>
<dbReference type="AlphaFoldDB" id="A0AAD7D414"/>
<dbReference type="InterPro" id="IPR058913">
    <property type="entry name" value="Integrase_dom_put"/>
</dbReference>
<comment type="caution">
    <text evidence="2">The sequence shown here is derived from an EMBL/GenBank/DDBJ whole genome shotgun (WGS) entry which is preliminary data.</text>
</comment>
<dbReference type="Pfam" id="PF24764">
    <property type="entry name" value="rva_4"/>
    <property type="match status" value="1"/>
</dbReference>
<evidence type="ECO:0000313" key="3">
    <source>
        <dbReference type="Proteomes" id="UP001221757"/>
    </source>
</evidence>
<evidence type="ECO:0000313" key="2">
    <source>
        <dbReference type="EMBL" id="KAJ7677312.1"/>
    </source>
</evidence>
<accession>A0AAD7D414</accession>
<name>A0AAD7D414_MYCRO</name>
<dbReference type="EMBL" id="JARKIE010000139">
    <property type="protein sequence ID" value="KAJ7677312.1"/>
    <property type="molecule type" value="Genomic_DNA"/>
</dbReference>
<evidence type="ECO:0000259" key="1">
    <source>
        <dbReference type="Pfam" id="PF24764"/>
    </source>
</evidence>
<gene>
    <name evidence="2" type="ORF">B0H17DRAFT_902312</name>
</gene>
<protein>
    <recommendedName>
        <fullName evidence="1">Integrase core domain-containing protein</fullName>
    </recommendedName>
</protein>
<feature type="non-terminal residue" evidence="2">
    <location>
        <position position="1"/>
    </location>
</feature>
<feature type="domain" description="Integrase core" evidence="1">
    <location>
        <begin position="59"/>
        <end position="91"/>
    </location>
</feature>
<dbReference type="Proteomes" id="UP001221757">
    <property type="component" value="Unassembled WGS sequence"/>
</dbReference>
<feature type="non-terminal residue" evidence="2">
    <location>
        <position position="91"/>
    </location>
</feature>
<reference evidence="2" key="1">
    <citation type="submission" date="2023-03" db="EMBL/GenBank/DDBJ databases">
        <title>Massive genome expansion in bonnet fungi (Mycena s.s.) driven by repeated elements and novel gene families across ecological guilds.</title>
        <authorList>
            <consortium name="Lawrence Berkeley National Laboratory"/>
            <person name="Harder C.B."/>
            <person name="Miyauchi S."/>
            <person name="Viragh M."/>
            <person name="Kuo A."/>
            <person name="Thoen E."/>
            <person name="Andreopoulos B."/>
            <person name="Lu D."/>
            <person name="Skrede I."/>
            <person name="Drula E."/>
            <person name="Henrissat B."/>
            <person name="Morin E."/>
            <person name="Kohler A."/>
            <person name="Barry K."/>
            <person name="LaButti K."/>
            <person name="Morin E."/>
            <person name="Salamov A."/>
            <person name="Lipzen A."/>
            <person name="Mereny Z."/>
            <person name="Hegedus B."/>
            <person name="Baldrian P."/>
            <person name="Stursova M."/>
            <person name="Weitz H."/>
            <person name="Taylor A."/>
            <person name="Grigoriev I.V."/>
            <person name="Nagy L.G."/>
            <person name="Martin F."/>
            <person name="Kauserud H."/>
        </authorList>
    </citation>
    <scope>NUCLEOTIDE SEQUENCE</scope>
    <source>
        <strain evidence="2">CBHHK067</strain>
    </source>
</reference>
<proteinExistence type="predicted"/>
<sequence>SELSDDELDNLLLWLRSHFHHGMLRHLGHRVQQERVRQSLLRIDPVRRILERIRIWYRVYSVPGPNSLWHHDGQHGLIQWGIAIHWFIDRY</sequence>
<organism evidence="2 3">
    <name type="scientific">Mycena rosella</name>
    <name type="common">Pink bonnet</name>
    <name type="synonym">Agaricus rosellus</name>
    <dbReference type="NCBI Taxonomy" id="1033263"/>
    <lineage>
        <taxon>Eukaryota</taxon>
        <taxon>Fungi</taxon>
        <taxon>Dikarya</taxon>
        <taxon>Basidiomycota</taxon>
        <taxon>Agaricomycotina</taxon>
        <taxon>Agaricomycetes</taxon>
        <taxon>Agaricomycetidae</taxon>
        <taxon>Agaricales</taxon>
        <taxon>Marasmiineae</taxon>
        <taxon>Mycenaceae</taxon>
        <taxon>Mycena</taxon>
    </lineage>
</organism>
<dbReference type="PANTHER" id="PTHR46791:SF5">
    <property type="entry name" value="CLR5 DOMAIN-CONTAINING PROTEIN-RELATED"/>
    <property type="match status" value="1"/>
</dbReference>
<dbReference type="PANTHER" id="PTHR46791">
    <property type="entry name" value="EXPRESSED PROTEIN"/>
    <property type="match status" value="1"/>
</dbReference>